<dbReference type="PROSITE" id="PS00018">
    <property type="entry name" value="EF_HAND_1"/>
    <property type="match status" value="1"/>
</dbReference>
<dbReference type="GO" id="GO:0030132">
    <property type="term" value="C:clathrin coat of coated pit"/>
    <property type="evidence" value="ECO:0007669"/>
    <property type="project" value="TreeGrafter"/>
</dbReference>
<dbReference type="Pfam" id="PF12763">
    <property type="entry name" value="EH"/>
    <property type="match status" value="1"/>
</dbReference>
<evidence type="ECO:0000256" key="2">
    <source>
        <dbReference type="ARBA" id="ARBA00022837"/>
    </source>
</evidence>
<dbReference type="Proteomes" id="UP001488838">
    <property type="component" value="Unassembled WGS sequence"/>
</dbReference>
<dbReference type="PROSITE" id="PS50222">
    <property type="entry name" value="EF_HAND_2"/>
    <property type="match status" value="1"/>
</dbReference>
<evidence type="ECO:0000259" key="4">
    <source>
        <dbReference type="PROSITE" id="PS50222"/>
    </source>
</evidence>
<dbReference type="InterPro" id="IPR002048">
    <property type="entry name" value="EF_hand_dom"/>
</dbReference>
<dbReference type="AlphaFoldDB" id="A0AAW0IJ76"/>
<dbReference type="InterPro" id="IPR011992">
    <property type="entry name" value="EF-hand-dom_pair"/>
</dbReference>
<evidence type="ECO:0000259" key="3">
    <source>
        <dbReference type="PROSITE" id="PS50031"/>
    </source>
</evidence>
<feature type="domain" description="EH" evidence="3">
    <location>
        <begin position="37"/>
        <end position="127"/>
    </location>
</feature>
<organism evidence="5 6">
    <name type="scientific">Myodes glareolus</name>
    <name type="common">Bank vole</name>
    <name type="synonym">Clethrionomys glareolus</name>
    <dbReference type="NCBI Taxonomy" id="447135"/>
    <lineage>
        <taxon>Eukaryota</taxon>
        <taxon>Metazoa</taxon>
        <taxon>Chordata</taxon>
        <taxon>Craniata</taxon>
        <taxon>Vertebrata</taxon>
        <taxon>Euteleostomi</taxon>
        <taxon>Mammalia</taxon>
        <taxon>Eutheria</taxon>
        <taxon>Euarchontoglires</taxon>
        <taxon>Glires</taxon>
        <taxon>Rodentia</taxon>
        <taxon>Myomorpha</taxon>
        <taxon>Muroidea</taxon>
        <taxon>Cricetidae</taxon>
        <taxon>Arvicolinae</taxon>
        <taxon>Myodes</taxon>
    </lineage>
</organism>
<evidence type="ECO:0000256" key="1">
    <source>
        <dbReference type="ARBA" id="ARBA00022723"/>
    </source>
</evidence>
<evidence type="ECO:0000313" key="6">
    <source>
        <dbReference type="Proteomes" id="UP001488838"/>
    </source>
</evidence>
<dbReference type="PANTHER" id="PTHR11216">
    <property type="entry name" value="EH DOMAIN"/>
    <property type="match status" value="1"/>
</dbReference>
<dbReference type="SMART" id="SM00027">
    <property type="entry name" value="EH"/>
    <property type="match status" value="1"/>
</dbReference>
<sequence>AMFLVYCALEKEPVPMSLPPALVPPSKRKTWVVSPAEKAKYDEIFLKTDKDMDGYVSGQEVRETFLKTGLPSALLAHIWALCDTKNCGKLSKDQFALAFHLINQKLIKGIDPPHILSPEMIPPSDRSSLQKVRKV</sequence>
<protein>
    <recommendedName>
        <fullName evidence="7">Epidermal growth factor receptor pathway substrate 15</fullName>
    </recommendedName>
</protein>
<name>A0AAW0IJ76_MYOGA</name>
<dbReference type="PROSITE" id="PS50031">
    <property type="entry name" value="EH"/>
    <property type="match status" value="2"/>
</dbReference>
<dbReference type="FunFam" id="1.10.238.10:FF:000026">
    <property type="entry name" value="Epidermal growth factor receptor pathway substrate 15-like 1"/>
    <property type="match status" value="1"/>
</dbReference>
<dbReference type="InterPro" id="IPR000261">
    <property type="entry name" value="EH_dom"/>
</dbReference>
<dbReference type="CDD" id="cd00052">
    <property type="entry name" value="EH"/>
    <property type="match status" value="1"/>
</dbReference>
<dbReference type="PANTHER" id="PTHR11216:SF54">
    <property type="entry name" value="EPIDERMAL GROWTH FACTOR RECEPTOR SUBSTRATE 15"/>
    <property type="match status" value="1"/>
</dbReference>
<gene>
    <name evidence="5" type="ORF">U0070_008846</name>
</gene>
<comment type="caution">
    <text evidence="5">The sequence shown here is derived from an EMBL/GenBank/DDBJ whole genome shotgun (WGS) entry which is preliminary data.</text>
</comment>
<dbReference type="SUPFAM" id="SSF47473">
    <property type="entry name" value="EF-hand"/>
    <property type="match status" value="1"/>
</dbReference>
<keyword evidence="1" id="KW-0479">Metal-binding</keyword>
<proteinExistence type="predicted"/>
<feature type="domain" description="EF-hand" evidence="4">
    <location>
        <begin position="36"/>
        <end position="71"/>
    </location>
</feature>
<feature type="non-terminal residue" evidence="5">
    <location>
        <position position="1"/>
    </location>
</feature>
<keyword evidence="2" id="KW-0106">Calcium</keyword>
<dbReference type="GO" id="GO:0016197">
    <property type="term" value="P:endosomal transport"/>
    <property type="evidence" value="ECO:0007669"/>
    <property type="project" value="TreeGrafter"/>
</dbReference>
<reference evidence="5 6" key="1">
    <citation type="journal article" date="2023" name="bioRxiv">
        <title>Conserved and derived expression patterns and positive selection on dental genes reveal complex evolutionary context of ever-growing rodent molars.</title>
        <authorList>
            <person name="Calamari Z.T."/>
            <person name="Song A."/>
            <person name="Cohen E."/>
            <person name="Akter M."/>
            <person name="Roy R.D."/>
            <person name="Hallikas O."/>
            <person name="Christensen M.M."/>
            <person name="Li P."/>
            <person name="Marangoni P."/>
            <person name="Jernvall J."/>
            <person name="Klein O.D."/>
        </authorList>
    </citation>
    <scope>NUCLEOTIDE SEQUENCE [LARGE SCALE GENOMIC DNA]</scope>
    <source>
        <strain evidence="5">V071</strain>
    </source>
</reference>
<keyword evidence="6" id="KW-1185">Reference proteome</keyword>
<evidence type="ECO:0000313" key="5">
    <source>
        <dbReference type="EMBL" id="KAK7814478.1"/>
    </source>
</evidence>
<dbReference type="Gene3D" id="1.10.238.10">
    <property type="entry name" value="EF-hand"/>
    <property type="match status" value="1"/>
</dbReference>
<dbReference type="GO" id="GO:0045296">
    <property type="term" value="F:cadherin binding"/>
    <property type="evidence" value="ECO:0007669"/>
    <property type="project" value="TreeGrafter"/>
</dbReference>
<accession>A0AAW0IJ76</accession>
<feature type="domain" description="EH" evidence="3">
    <location>
        <begin position="1"/>
        <end position="29"/>
    </location>
</feature>
<dbReference type="InterPro" id="IPR018247">
    <property type="entry name" value="EF_Hand_1_Ca_BS"/>
</dbReference>
<evidence type="ECO:0008006" key="7">
    <source>
        <dbReference type="Google" id="ProtNLM"/>
    </source>
</evidence>
<dbReference type="GO" id="GO:0005509">
    <property type="term" value="F:calcium ion binding"/>
    <property type="evidence" value="ECO:0007669"/>
    <property type="project" value="InterPro"/>
</dbReference>
<dbReference type="EMBL" id="JBBHLL010000123">
    <property type="protein sequence ID" value="KAK7814478.1"/>
    <property type="molecule type" value="Genomic_DNA"/>
</dbReference>
<dbReference type="GO" id="GO:0006897">
    <property type="term" value="P:endocytosis"/>
    <property type="evidence" value="ECO:0007669"/>
    <property type="project" value="TreeGrafter"/>
</dbReference>